<reference evidence="2" key="1">
    <citation type="journal article" date="2020" name="mSystems">
        <title>Genome- and Community-Level Interaction Insights into Carbon Utilization and Element Cycling Functions of Hydrothermarchaeota in Hydrothermal Sediment.</title>
        <authorList>
            <person name="Zhou Z."/>
            <person name="Liu Y."/>
            <person name="Xu W."/>
            <person name="Pan J."/>
            <person name="Luo Z.H."/>
            <person name="Li M."/>
        </authorList>
    </citation>
    <scope>NUCLEOTIDE SEQUENCE [LARGE SCALE GENOMIC DNA]</scope>
    <source>
        <strain evidence="2">SpSt-642</strain>
    </source>
</reference>
<sequence>MISRKYSNLKAVSEIVSVLILLGISVVAGYFIYRGYVYQAQRQQYSVSVVEKIAYERIRERFSILSGYIRIINSTTKEFVLVIYNHGETDLKIWKVHIPAIIQGGDLVYLRYELNITIPSKEIRTIKITIDDPTLGYAPGMIARILLYTQTLGGQTPRIYEFNVSVIQG</sequence>
<organism evidence="2">
    <name type="scientific">Staphylothermus marinus</name>
    <dbReference type="NCBI Taxonomy" id="2280"/>
    <lineage>
        <taxon>Archaea</taxon>
        <taxon>Thermoproteota</taxon>
        <taxon>Thermoprotei</taxon>
        <taxon>Desulfurococcales</taxon>
        <taxon>Desulfurococcaceae</taxon>
        <taxon>Staphylothermus</taxon>
    </lineage>
</organism>
<evidence type="ECO:0000313" key="2">
    <source>
        <dbReference type="EMBL" id="HGM59297.1"/>
    </source>
</evidence>
<gene>
    <name evidence="2" type="ORF">ENU14_06920</name>
</gene>
<protein>
    <submittedName>
        <fullName evidence="2">Uncharacterized protein</fullName>
    </submittedName>
</protein>
<dbReference type="AlphaFoldDB" id="A0A7C4DBQ4"/>
<comment type="caution">
    <text evidence="2">The sequence shown here is derived from an EMBL/GenBank/DDBJ whole genome shotgun (WGS) entry which is preliminary data.</text>
</comment>
<proteinExistence type="predicted"/>
<feature type="transmembrane region" description="Helical" evidence="1">
    <location>
        <begin position="12"/>
        <end position="33"/>
    </location>
</feature>
<evidence type="ECO:0000256" key="1">
    <source>
        <dbReference type="SAM" id="Phobius"/>
    </source>
</evidence>
<keyword evidence="1" id="KW-1133">Transmembrane helix</keyword>
<keyword evidence="1" id="KW-0472">Membrane</keyword>
<accession>A0A7C4DBQ4</accession>
<name>A0A7C4DBQ4_STAMA</name>
<dbReference type="EMBL" id="DTBJ01000057">
    <property type="protein sequence ID" value="HGM59297.1"/>
    <property type="molecule type" value="Genomic_DNA"/>
</dbReference>
<keyword evidence="1" id="KW-0812">Transmembrane</keyword>